<reference evidence="3 4" key="1">
    <citation type="submission" date="2017-12" db="EMBL/GenBank/DDBJ databases">
        <title>The genome sequence of Caulobacter flavus CGMCC1 15093.</title>
        <authorList>
            <person name="Gao J."/>
            <person name="Mao X."/>
            <person name="Sun J."/>
        </authorList>
    </citation>
    <scope>NUCLEOTIDE SEQUENCE [LARGE SCALE GENOMIC DNA]</scope>
    <source>
        <strain evidence="3 4">CGMCC1 15093</strain>
    </source>
</reference>
<organism evidence="3 4">
    <name type="scientific">Caulobacter flavus</name>
    <dbReference type="NCBI Taxonomy" id="1679497"/>
    <lineage>
        <taxon>Bacteria</taxon>
        <taxon>Pseudomonadati</taxon>
        <taxon>Pseudomonadota</taxon>
        <taxon>Alphaproteobacteria</taxon>
        <taxon>Caulobacterales</taxon>
        <taxon>Caulobacteraceae</taxon>
        <taxon>Caulobacter</taxon>
    </lineage>
</organism>
<accession>A0A2N5CZ56</accession>
<dbReference type="AlphaFoldDB" id="A0A2N5CZ56"/>
<protein>
    <submittedName>
        <fullName evidence="3">Uncharacterized protein</fullName>
    </submittedName>
</protein>
<evidence type="ECO:0000313" key="2">
    <source>
        <dbReference type="EMBL" id="AYV45218.1"/>
    </source>
</evidence>
<reference evidence="2 5" key="2">
    <citation type="submission" date="2018-01" db="EMBL/GenBank/DDBJ databases">
        <title>Complete genome sequence of Caulobacter flavus RHGG3.</title>
        <authorList>
            <person name="Yang E."/>
        </authorList>
    </citation>
    <scope>NUCLEOTIDE SEQUENCE [LARGE SCALE GENOMIC DNA]</scope>
    <source>
        <strain evidence="2 5">RHGG3</strain>
    </source>
</reference>
<gene>
    <name evidence="2" type="ORF">C1707_02590</name>
    <name evidence="3" type="ORF">CFHF_03580</name>
</gene>
<dbReference type="EMBL" id="PJRQ01000008">
    <property type="protein sequence ID" value="PLR19101.1"/>
    <property type="molecule type" value="Genomic_DNA"/>
</dbReference>
<dbReference type="RefSeq" id="WP_101711659.1">
    <property type="nucleotide sequence ID" value="NZ_CP026100.1"/>
</dbReference>
<evidence type="ECO:0000313" key="3">
    <source>
        <dbReference type="EMBL" id="PLR19101.1"/>
    </source>
</evidence>
<keyword evidence="1" id="KW-1133">Transmembrane helix</keyword>
<feature type="transmembrane region" description="Helical" evidence="1">
    <location>
        <begin position="118"/>
        <end position="137"/>
    </location>
</feature>
<evidence type="ECO:0000313" key="4">
    <source>
        <dbReference type="Proteomes" id="UP000234483"/>
    </source>
</evidence>
<proteinExistence type="predicted"/>
<dbReference type="Proteomes" id="UP000281192">
    <property type="component" value="Chromosome"/>
</dbReference>
<keyword evidence="5" id="KW-1185">Reference proteome</keyword>
<sequence>MSTLSHSARLAPFQPETAWTLEGGTLVERRGGRERRFELAHLRRFRLAMPRGGGRQRALMLSFGRQRVAIASQSWRGPGLYDDRLESFSLLARTIAAVGADLSPHARFDTAGFKLRDAVTLVTSLLAVGAATLLLLAISSSMRGMAVDLAARMAFLLLLIFSALPWLPRGEALDPHDLPARWLP</sequence>
<dbReference type="EMBL" id="CP026100">
    <property type="protein sequence ID" value="AYV45218.1"/>
    <property type="molecule type" value="Genomic_DNA"/>
</dbReference>
<evidence type="ECO:0000256" key="1">
    <source>
        <dbReference type="SAM" id="Phobius"/>
    </source>
</evidence>
<dbReference type="OrthoDB" id="7188221at2"/>
<dbReference type="KEGG" id="cfh:C1707_02590"/>
<evidence type="ECO:0000313" key="5">
    <source>
        <dbReference type="Proteomes" id="UP000281192"/>
    </source>
</evidence>
<feature type="transmembrane region" description="Helical" evidence="1">
    <location>
        <begin position="149"/>
        <end position="167"/>
    </location>
</feature>
<dbReference type="Proteomes" id="UP000234483">
    <property type="component" value="Unassembled WGS sequence"/>
</dbReference>
<name>A0A2N5CZ56_9CAUL</name>
<keyword evidence="1" id="KW-0472">Membrane</keyword>
<keyword evidence="1" id="KW-0812">Transmembrane</keyword>